<feature type="coiled-coil region" evidence="1">
    <location>
        <begin position="168"/>
        <end position="231"/>
    </location>
</feature>
<evidence type="ECO:0000313" key="4">
    <source>
        <dbReference type="RefSeq" id="XP_022329575.1"/>
    </source>
</evidence>
<dbReference type="Gene3D" id="1.10.533.10">
    <property type="entry name" value="Death Domain, Fas"/>
    <property type="match status" value="1"/>
</dbReference>
<evidence type="ECO:0000313" key="3">
    <source>
        <dbReference type="Proteomes" id="UP000694844"/>
    </source>
</evidence>
<dbReference type="InterPro" id="IPR011029">
    <property type="entry name" value="DEATH-like_dom_sf"/>
</dbReference>
<sequence length="339" mass="39093">MEPAERQALHNVKEELQNCAVITDKMLAHLLQNQKITKAEKYELSRHGANCQRVKRVLQIIKNRREPLKTLIEALLLDVKNDYIVQKLKKKVRFCRKRLQAQENQTASYFGQLDDVADIIYTRGYLTIYGQSKKVTAGTNHQALVDDLNKFVGDVTTCRQSLEPSSDRQSFQEIIAEYKEKKQQEIENAKLVCAKLVKSKNSELEEKQKNIKDLQEELVKLKVENESMRKKMGMEIKTKVQENVDRLLMLPRLSPADPYQATEEEKLDSKLLRQTLGRRAEPQEHHYSDSEFESDAESDCDISGQIARTNAVQKGTKVTKNITVINNHISSQYAKVYQN</sequence>
<feature type="compositionally biased region" description="Acidic residues" evidence="2">
    <location>
        <begin position="290"/>
        <end position="299"/>
    </location>
</feature>
<evidence type="ECO:0000256" key="1">
    <source>
        <dbReference type="SAM" id="Coils"/>
    </source>
</evidence>
<dbReference type="RefSeq" id="XP_022329575.1">
    <property type="nucleotide sequence ID" value="XM_022473867.1"/>
</dbReference>
<reference evidence="4" key="2">
    <citation type="submission" date="2025-08" db="UniProtKB">
        <authorList>
            <consortium name="RefSeq"/>
        </authorList>
    </citation>
    <scope>IDENTIFICATION</scope>
    <source>
        <tissue evidence="4">Whole sample</tissue>
    </source>
</reference>
<organism evidence="3 4">
    <name type="scientific">Crassostrea virginica</name>
    <name type="common">Eastern oyster</name>
    <dbReference type="NCBI Taxonomy" id="6565"/>
    <lineage>
        <taxon>Eukaryota</taxon>
        <taxon>Metazoa</taxon>
        <taxon>Spiralia</taxon>
        <taxon>Lophotrochozoa</taxon>
        <taxon>Mollusca</taxon>
        <taxon>Bivalvia</taxon>
        <taxon>Autobranchia</taxon>
        <taxon>Pteriomorphia</taxon>
        <taxon>Ostreida</taxon>
        <taxon>Ostreoidea</taxon>
        <taxon>Ostreidae</taxon>
        <taxon>Crassostrea</taxon>
    </lineage>
</organism>
<dbReference type="KEGG" id="cvn:111128306"/>
<accession>A0A8B8DP68</accession>
<feature type="compositionally biased region" description="Basic and acidic residues" evidence="2">
    <location>
        <begin position="278"/>
        <end position="289"/>
    </location>
</feature>
<name>A0A8B8DP68_CRAVI</name>
<dbReference type="GeneID" id="111128306"/>
<keyword evidence="1" id="KW-0175">Coiled coil</keyword>
<proteinExistence type="predicted"/>
<reference evidence="3" key="1">
    <citation type="submission" date="2024-06" db="UniProtKB">
        <authorList>
            <consortium name="RefSeq"/>
        </authorList>
    </citation>
    <scope>NUCLEOTIDE SEQUENCE [LARGE SCALE GENOMIC DNA]</scope>
</reference>
<feature type="region of interest" description="Disordered" evidence="2">
    <location>
        <begin position="278"/>
        <end position="299"/>
    </location>
</feature>
<evidence type="ECO:0000256" key="2">
    <source>
        <dbReference type="SAM" id="MobiDB-lite"/>
    </source>
</evidence>
<dbReference type="AlphaFoldDB" id="A0A8B8DP68"/>
<keyword evidence="3" id="KW-1185">Reference proteome</keyword>
<protein>
    <submittedName>
        <fullName evidence="4">Uncharacterized protein LOC111128306</fullName>
    </submittedName>
</protein>
<dbReference type="Proteomes" id="UP000694844">
    <property type="component" value="Chromosome 1"/>
</dbReference>
<dbReference type="OrthoDB" id="6119677at2759"/>
<gene>
    <name evidence="4" type="primary">LOC111128306</name>
</gene>